<evidence type="ECO:0000313" key="1">
    <source>
        <dbReference type="EMBL" id="EEW97558.1"/>
    </source>
</evidence>
<comment type="caution">
    <text evidence="1">The sequence shown here is derived from an EMBL/GenBank/DDBJ whole genome shotgun (WGS) entry which is preliminary data.</text>
</comment>
<protein>
    <submittedName>
        <fullName evidence="1">Uncharacterized protein</fullName>
    </submittedName>
</protein>
<accession>C9LPS2</accession>
<dbReference type="Proteomes" id="UP000004736">
    <property type="component" value="Unassembled WGS sequence"/>
</dbReference>
<name>C9LPS2_9FIRM</name>
<dbReference type="HOGENOM" id="CLU_3250597_0_0_9"/>
<dbReference type="EMBL" id="ACIM02000001">
    <property type="protein sequence ID" value="EEW97558.1"/>
    <property type="molecule type" value="Genomic_DNA"/>
</dbReference>
<evidence type="ECO:0000313" key="2">
    <source>
        <dbReference type="Proteomes" id="UP000004736"/>
    </source>
</evidence>
<organism evidence="1 2">
    <name type="scientific">Dialister invisus DSM 15470</name>
    <dbReference type="NCBI Taxonomy" id="592028"/>
    <lineage>
        <taxon>Bacteria</taxon>
        <taxon>Bacillati</taxon>
        <taxon>Bacillota</taxon>
        <taxon>Negativicutes</taxon>
        <taxon>Veillonellales</taxon>
        <taxon>Veillonellaceae</taxon>
        <taxon>Dialister</taxon>
    </lineage>
</organism>
<dbReference type="STRING" id="592028.GCWU000321_01552"/>
<gene>
    <name evidence="1" type="ORF">GCWU000321_01552</name>
</gene>
<dbReference type="AlphaFoldDB" id="C9LPS2"/>
<keyword evidence="2" id="KW-1185">Reference proteome</keyword>
<proteinExistence type="predicted"/>
<sequence length="42" mass="4957">MFTIQYIYNVLYIELYGKGSQMTTNHFDIEVFHIYYAAGGMI</sequence>
<reference evidence="1" key="1">
    <citation type="submission" date="2009-09" db="EMBL/GenBank/DDBJ databases">
        <authorList>
            <person name="Weinstock G."/>
            <person name="Sodergren E."/>
            <person name="Clifton S."/>
            <person name="Fulton L."/>
            <person name="Fulton B."/>
            <person name="Courtney L."/>
            <person name="Fronick C."/>
            <person name="Harrison M."/>
            <person name="Strong C."/>
            <person name="Farmer C."/>
            <person name="Delahaunty K."/>
            <person name="Markovic C."/>
            <person name="Hall O."/>
            <person name="Minx P."/>
            <person name="Tomlinson C."/>
            <person name="Mitreva M."/>
            <person name="Nelson J."/>
            <person name="Hou S."/>
            <person name="Wollam A."/>
            <person name="Pepin K.H."/>
            <person name="Johnson M."/>
            <person name="Bhonagiri V."/>
            <person name="Nash W.E."/>
            <person name="Warren W."/>
            <person name="Chinwalla A."/>
            <person name="Mardis E.R."/>
            <person name="Wilson R.K."/>
        </authorList>
    </citation>
    <scope>NUCLEOTIDE SEQUENCE [LARGE SCALE GENOMIC DNA]</scope>
    <source>
        <strain evidence="1">DSM 15470</strain>
    </source>
</reference>